<keyword evidence="1" id="KW-0812">Transmembrane</keyword>
<dbReference type="AlphaFoldDB" id="A0A0V0RKM6"/>
<keyword evidence="3" id="KW-1185">Reference proteome</keyword>
<dbReference type="Proteomes" id="UP000054630">
    <property type="component" value="Unassembled WGS sequence"/>
</dbReference>
<feature type="transmembrane region" description="Helical" evidence="1">
    <location>
        <begin position="7"/>
        <end position="24"/>
    </location>
</feature>
<keyword evidence="1" id="KW-0472">Membrane</keyword>
<proteinExistence type="predicted"/>
<name>A0A0V0RKM6_9BILA</name>
<accession>A0A0V0RKM6</accession>
<evidence type="ECO:0000313" key="3">
    <source>
        <dbReference type="Proteomes" id="UP000054630"/>
    </source>
</evidence>
<sequence>MKGEHVVLCYAMHLSIYLWFYNLGWRFYAYYWHEFSDMLIFSIYTRLLQTNSEPKMIKE</sequence>
<dbReference type="EMBL" id="JYDL01000142">
    <property type="protein sequence ID" value="KRX15036.1"/>
    <property type="molecule type" value="Genomic_DNA"/>
</dbReference>
<evidence type="ECO:0000313" key="2">
    <source>
        <dbReference type="EMBL" id="KRX15036.1"/>
    </source>
</evidence>
<organism evidence="2 3">
    <name type="scientific">Trichinella nelsoni</name>
    <dbReference type="NCBI Taxonomy" id="6336"/>
    <lineage>
        <taxon>Eukaryota</taxon>
        <taxon>Metazoa</taxon>
        <taxon>Ecdysozoa</taxon>
        <taxon>Nematoda</taxon>
        <taxon>Enoplea</taxon>
        <taxon>Dorylaimia</taxon>
        <taxon>Trichinellida</taxon>
        <taxon>Trichinellidae</taxon>
        <taxon>Trichinella</taxon>
    </lineage>
</organism>
<gene>
    <name evidence="2" type="ORF">T07_15068</name>
</gene>
<keyword evidence="1" id="KW-1133">Transmembrane helix</keyword>
<protein>
    <submittedName>
        <fullName evidence="2">Uncharacterized protein</fullName>
    </submittedName>
</protein>
<reference evidence="2 3" key="1">
    <citation type="submission" date="2015-01" db="EMBL/GenBank/DDBJ databases">
        <title>Evolution of Trichinella species and genotypes.</title>
        <authorList>
            <person name="Korhonen P.K."/>
            <person name="Edoardo P."/>
            <person name="Giuseppe L.R."/>
            <person name="Gasser R.B."/>
        </authorList>
    </citation>
    <scope>NUCLEOTIDE SEQUENCE [LARGE SCALE GENOMIC DNA]</scope>
    <source>
        <strain evidence="2">ISS37</strain>
    </source>
</reference>
<evidence type="ECO:0000256" key="1">
    <source>
        <dbReference type="SAM" id="Phobius"/>
    </source>
</evidence>
<comment type="caution">
    <text evidence="2">The sequence shown here is derived from an EMBL/GenBank/DDBJ whole genome shotgun (WGS) entry which is preliminary data.</text>
</comment>